<accession>A0A1R1EEJ3</accession>
<sequence>MNAKNTLLEAALSHFAKDGYEGASLQKIAEEVGIKKPSIYAHFKGKDELFLQTLKGALDEEGTRIIRRYISLKDQPLEQRLKGLLEYLQEEYTRSSKTKFVLRMAYFPPSSLHDQVMELVFPFLDSMEKRMIRVMRHHASAGHLPVKDPDGAAVAYMTLIDGVLIEMVCGGLEGSQRRLAASWPVYWAGIHHI</sequence>
<evidence type="ECO:0000256" key="1">
    <source>
        <dbReference type="ARBA" id="ARBA00023015"/>
    </source>
</evidence>
<protein>
    <recommendedName>
        <fullName evidence="5">HTH tetR-type domain-containing protein</fullName>
    </recommendedName>
</protein>
<name>A0A1R1EEJ3_9BACL</name>
<dbReference type="InterPro" id="IPR001647">
    <property type="entry name" value="HTH_TetR"/>
</dbReference>
<dbReference type="PRINTS" id="PR00455">
    <property type="entry name" value="HTHTETR"/>
</dbReference>
<dbReference type="AlphaFoldDB" id="A0A1R1EEJ3"/>
<dbReference type="InterPro" id="IPR009057">
    <property type="entry name" value="Homeodomain-like_sf"/>
</dbReference>
<dbReference type="SUPFAM" id="SSF46689">
    <property type="entry name" value="Homeodomain-like"/>
    <property type="match status" value="1"/>
</dbReference>
<feature type="DNA-binding region" description="H-T-H motif" evidence="4">
    <location>
        <begin position="24"/>
        <end position="43"/>
    </location>
</feature>
<organism evidence="6 7">
    <name type="scientific">Paenibacillus rhizosphaerae</name>
    <dbReference type="NCBI Taxonomy" id="297318"/>
    <lineage>
        <taxon>Bacteria</taxon>
        <taxon>Bacillati</taxon>
        <taxon>Bacillota</taxon>
        <taxon>Bacilli</taxon>
        <taxon>Bacillales</taxon>
        <taxon>Paenibacillaceae</taxon>
        <taxon>Paenibacillus</taxon>
    </lineage>
</organism>
<evidence type="ECO:0000313" key="7">
    <source>
        <dbReference type="Proteomes" id="UP000187172"/>
    </source>
</evidence>
<keyword evidence="7" id="KW-1185">Reference proteome</keyword>
<dbReference type="Pfam" id="PF00440">
    <property type="entry name" value="TetR_N"/>
    <property type="match status" value="1"/>
</dbReference>
<comment type="caution">
    <text evidence="6">The sequence shown here is derived from an EMBL/GenBank/DDBJ whole genome shotgun (WGS) entry which is preliminary data.</text>
</comment>
<feature type="domain" description="HTH tetR-type" evidence="5">
    <location>
        <begin position="1"/>
        <end position="61"/>
    </location>
</feature>
<gene>
    <name evidence="6" type="ORF">BK138_28655</name>
</gene>
<dbReference type="SUPFAM" id="SSF48498">
    <property type="entry name" value="Tetracyclin repressor-like, C-terminal domain"/>
    <property type="match status" value="1"/>
</dbReference>
<dbReference type="STRING" id="297318.BK138_28655"/>
<dbReference type="EMBL" id="MRTP01000012">
    <property type="protein sequence ID" value="OMF50253.1"/>
    <property type="molecule type" value="Genomic_DNA"/>
</dbReference>
<dbReference type="Proteomes" id="UP000187172">
    <property type="component" value="Unassembled WGS sequence"/>
</dbReference>
<evidence type="ECO:0000256" key="2">
    <source>
        <dbReference type="ARBA" id="ARBA00023125"/>
    </source>
</evidence>
<dbReference type="GO" id="GO:0003677">
    <property type="term" value="F:DNA binding"/>
    <property type="evidence" value="ECO:0007669"/>
    <property type="project" value="UniProtKB-UniRule"/>
</dbReference>
<reference evidence="6 7" key="1">
    <citation type="submission" date="2016-11" db="EMBL/GenBank/DDBJ databases">
        <title>Paenibacillus species isolates.</title>
        <authorList>
            <person name="Beno S.M."/>
        </authorList>
    </citation>
    <scope>NUCLEOTIDE SEQUENCE [LARGE SCALE GENOMIC DNA]</scope>
    <source>
        <strain evidence="6 7">FSL R5-0378</strain>
    </source>
</reference>
<dbReference type="PANTHER" id="PTHR47506">
    <property type="entry name" value="TRANSCRIPTIONAL REGULATORY PROTEIN"/>
    <property type="match status" value="1"/>
</dbReference>
<evidence type="ECO:0000313" key="6">
    <source>
        <dbReference type="EMBL" id="OMF50253.1"/>
    </source>
</evidence>
<keyword evidence="1" id="KW-0805">Transcription regulation</keyword>
<proteinExistence type="predicted"/>
<dbReference type="PROSITE" id="PS50977">
    <property type="entry name" value="HTH_TETR_2"/>
    <property type="match status" value="1"/>
</dbReference>
<keyword evidence="2 4" id="KW-0238">DNA-binding</keyword>
<evidence type="ECO:0000256" key="4">
    <source>
        <dbReference type="PROSITE-ProRule" id="PRU00335"/>
    </source>
</evidence>
<dbReference type="PANTHER" id="PTHR47506:SF1">
    <property type="entry name" value="HTH-TYPE TRANSCRIPTIONAL REGULATOR YJDC"/>
    <property type="match status" value="1"/>
</dbReference>
<evidence type="ECO:0000259" key="5">
    <source>
        <dbReference type="PROSITE" id="PS50977"/>
    </source>
</evidence>
<dbReference type="Gene3D" id="1.10.357.10">
    <property type="entry name" value="Tetracycline Repressor, domain 2"/>
    <property type="match status" value="1"/>
</dbReference>
<dbReference type="RefSeq" id="WP_076174738.1">
    <property type="nucleotide sequence ID" value="NZ_MRTP01000012.1"/>
</dbReference>
<dbReference type="InterPro" id="IPR036271">
    <property type="entry name" value="Tet_transcr_reg_TetR-rel_C_sf"/>
</dbReference>
<evidence type="ECO:0000256" key="3">
    <source>
        <dbReference type="ARBA" id="ARBA00023163"/>
    </source>
</evidence>
<keyword evidence="3" id="KW-0804">Transcription</keyword>
<dbReference type="Gene3D" id="1.10.10.60">
    <property type="entry name" value="Homeodomain-like"/>
    <property type="match status" value="1"/>
</dbReference>